<protein>
    <submittedName>
        <fullName evidence="1">CLUMA_CG014622, isoform A</fullName>
    </submittedName>
</protein>
<dbReference type="Proteomes" id="UP000183832">
    <property type="component" value="Unassembled WGS sequence"/>
</dbReference>
<evidence type="ECO:0000313" key="1">
    <source>
        <dbReference type="EMBL" id="CRL01244.1"/>
    </source>
</evidence>
<accession>A0A1J1INW0</accession>
<proteinExistence type="predicted"/>
<keyword evidence="2" id="KW-1185">Reference proteome</keyword>
<organism evidence="1 2">
    <name type="scientific">Clunio marinus</name>
    <dbReference type="NCBI Taxonomy" id="568069"/>
    <lineage>
        <taxon>Eukaryota</taxon>
        <taxon>Metazoa</taxon>
        <taxon>Ecdysozoa</taxon>
        <taxon>Arthropoda</taxon>
        <taxon>Hexapoda</taxon>
        <taxon>Insecta</taxon>
        <taxon>Pterygota</taxon>
        <taxon>Neoptera</taxon>
        <taxon>Endopterygota</taxon>
        <taxon>Diptera</taxon>
        <taxon>Nematocera</taxon>
        <taxon>Chironomoidea</taxon>
        <taxon>Chironomidae</taxon>
        <taxon>Clunio</taxon>
    </lineage>
</organism>
<gene>
    <name evidence="1" type="ORF">CLUMA_CG014622</name>
</gene>
<sequence length="71" mass="8525">MCLNYCKMGILRHASAIIGKRHGEYCHNKRPIISIKQHQRKTKEEKKTFVAFQRRNEMKKGFKKVYCQTVR</sequence>
<evidence type="ECO:0000313" key="2">
    <source>
        <dbReference type="Proteomes" id="UP000183832"/>
    </source>
</evidence>
<name>A0A1J1INW0_9DIPT</name>
<dbReference type="AlphaFoldDB" id="A0A1J1INW0"/>
<dbReference type="EMBL" id="CVRI01000055">
    <property type="protein sequence ID" value="CRL01244.1"/>
    <property type="molecule type" value="Genomic_DNA"/>
</dbReference>
<reference evidence="1 2" key="1">
    <citation type="submission" date="2015-04" db="EMBL/GenBank/DDBJ databases">
        <authorList>
            <person name="Syromyatnikov M.Y."/>
            <person name="Popov V.N."/>
        </authorList>
    </citation>
    <scope>NUCLEOTIDE SEQUENCE [LARGE SCALE GENOMIC DNA]</scope>
</reference>